<dbReference type="OrthoDB" id="4177777at2759"/>
<organism evidence="1 2">
    <name type="scientific">Blastomyces silverae</name>
    <dbReference type="NCBI Taxonomy" id="2060906"/>
    <lineage>
        <taxon>Eukaryota</taxon>
        <taxon>Fungi</taxon>
        <taxon>Dikarya</taxon>
        <taxon>Ascomycota</taxon>
        <taxon>Pezizomycotina</taxon>
        <taxon>Eurotiomycetes</taxon>
        <taxon>Eurotiomycetidae</taxon>
        <taxon>Onygenales</taxon>
        <taxon>Ajellomycetaceae</taxon>
        <taxon>Blastomyces</taxon>
    </lineage>
</organism>
<protein>
    <submittedName>
        <fullName evidence="1">Uncharacterized protein</fullName>
    </submittedName>
</protein>
<dbReference type="Proteomes" id="UP000053573">
    <property type="component" value="Unassembled WGS sequence"/>
</dbReference>
<sequence>MPRTRRLLREEITYSVAKEREVNVLHQLGYHDQQTRFFSYLNDKRAWMKGVIVHHLGLRSIEVNVFSFDFLFHTVLEKTSNLEMGMKRYARSADIPLPSHHLEKLGFWLNGGNRMKALEGQKMIIVGDHDIKLRTNLFRDLSRILLSLSQIPLQQIGSFIIDCNGFLRLGNRPLSIEIQQLENEKIPINIPRDYTYSTVESYVMDMLAIHDSRLQNQPNTIRMELMAALKTEETKRSSSIILADVGKSMPGLPATMEQVWTSGTFWYTLALSSPTGLFSIFYNHILPLLSDHLSEEIGEVMPFFWVKDVGKFVANKISDKKRYDHDLRMAFEGSNPN</sequence>
<reference evidence="2" key="1">
    <citation type="journal article" date="2015" name="PLoS Genet.">
        <title>The dynamic genome and transcriptome of the human fungal pathogen Blastomyces and close relative Emmonsia.</title>
        <authorList>
            <person name="Munoz J.F."/>
            <person name="Gauthier G.M."/>
            <person name="Desjardins C.A."/>
            <person name="Gallo J.E."/>
            <person name="Holder J."/>
            <person name="Sullivan T.D."/>
            <person name="Marty A.J."/>
            <person name="Carmen J.C."/>
            <person name="Chen Z."/>
            <person name="Ding L."/>
            <person name="Gujja S."/>
            <person name="Magrini V."/>
            <person name="Misas E."/>
            <person name="Mitreva M."/>
            <person name="Priest M."/>
            <person name="Saif S."/>
            <person name="Whiston E.A."/>
            <person name="Young S."/>
            <person name="Zeng Q."/>
            <person name="Goldman W.E."/>
            <person name="Mardis E.R."/>
            <person name="Taylor J.W."/>
            <person name="McEwen J.G."/>
            <person name="Clay O.K."/>
            <person name="Klein B.S."/>
            <person name="Cuomo C.A."/>
        </authorList>
    </citation>
    <scope>NUCLEOTIDE SEQUENCE [LARGE SCALE GENOMIC DNA]</scope>
    <source>
        <strain evidence="2">UAMH 139</strain>
    </source>
</reference>
<proteinExistence type="predicted"/>
<gene>
    <name evidence="1" type="ORF">EMPG_15154</name>
</gene>
<keyword evidence="2" id="KW-1185">Reference proteome</keyword>
<dbReference type="EMBL" id="LDEV01002353">
    <property type="protein sequence ID" value="KLJ09419.1"/>
    <property type="molecule type" value="Genomic_DNA"/>
</dbReference>
<evidence type="ECO:0000313" key="2">
    <source>
        <dbReference type="Proteomes" id="UP000053573"/>
    </source>
</evidence>
<name>A0A0H1BDA0_9EURO</name>
<dbReference type="STRING" id="2060906.A0A0H1BDA0"/>
<comment type="caution">
    <text evidence="1">The sequence shown here is derived from an EMBL/GenBank/DDBJ whole genome shotgun (WGS) entry which is preliminary data.</text>
</comment>
<evidence type="ECO:0000313" key="1">
    <source>
        <dbReference type="EMBL" id="KLJ09419.1"/>
    </source>
</evidence>
<accession>A0A0H1BDA0</accession>
<dbReference type="AlphaFoldDB" id="A0A0H1BDA0"/>